<feature type="non-terminal residue" evidence="1">
    <location>
        <position position="73"/>
    </location>
</feature>
<sequence>MISTCTCPFAKAEFSIGYTDAVVQDQITCALIPDRMLGFAESATFQLLEVELSNKPNLVLLERVEIEKILEEK</sequence>
<protein>
    <submittedName>
        <fullName evidence="1">Uncharacterized protein</fullName>
    </submittedName>
</protein>
<dbReference type="AlphaFoldDB" id="X1GRY5"/>
<name>X1GRY5_9ZZZZ</name>
<evidence type="ECO:0000313" key="1">
    <source>
        <dbReference type="EMBL" id="GAH35778.1"/>
    </source>
</evidence>
<accession>X1GRY5</accession>
<organism evidence="1">
    <name type="scientific">marine sediment metagenome</name>
    <dbReference type="NCBI Taxonomy" id="412755"/>
    <lineage>
        <taxon>unclassified sequences</taxon>
        <taxon>metagenomes</taxon>
        <taxon>ecological metagenomes</taxon>
    </lineage>
</organism>
<proteinExistence type="predicted"/>
<dbReference type="EMBL" id="BARU01005398">
    <property type="protein sequence ID" value="GAH35778.1"/>
    <property type="molecule type" value="Genomic_DNA"/>
</dbReference>
<comment type="caution">
    <text evidence="1">The sequence shown here is derived from an EMBL/GenBank/DDBJ whole genome shotgun (WGS) entry which is preliminary data.</text>
</comment>
<gene>
    <name evidence="1" type="ORF">S03H2_10498</name>
</gene>
<reference evidence="1" key="1">
    <citation type="journal article" date="2014" name="Front. Microbiol.">
        <title>High frequency of phylogenetically diverse reductive dehalogenase-homologous genes in deep subseafloor sedimentary metagenomes.</title>
        <authorList>
            <person name="Kawai M."/>
            <person name="Futagami T."/>
            <person name="Toyoda A."/>
            <person name="Takaki Y."/>
            <person name="Nishi S."/>
            <person name="Hori S."/>
            <person name="Arai W."/>
            <person name="Tsubouchi T."/>
            <person name="Morono Y."/>
            <person name="Uchiyama I."/>
            <person name="Ito T."/>
            <person name="Fujiyama A."/>
            <person name="Inagaki F."/>
            <person name="Takami H."/>
        </authorList>
    </citation>
    <scope>NUCLEOTIDE SEQUENCE</scope>
    <source>
        <strain evidence="1">Expedition CK06-06</strain>
    </source>
</reference>